<accession>A0ABU9XIM3</accession>
<name>A0ABU9XIM3_9BACI</name>
<protein>
    <submittedName>
        <fullName evidence="2">Uncharacterized protein</fullName>
    </submittedName>
</protein>
<sequence length="51" mass="5907">MINRDFDELVKYQKKEKTDYLGHGERAENLDPKTNNRKVSNENPGATGREV</sequence>
<proteinExistence type="predicted"/>
<comment type="caution">
    <text evidence="2">The sequence shown here is derived from an EMBL/GenBank/DDBJ whole genome shotgun (WGS) entry which is preliminary data.</text>
</comment>
<evidence type="ECO:0000313" key="3">
    <source>
        <dbReference type="Proteomes" id="UP001444625"/>
    </source>
</evidence>
<gene>
    <name evidence="2" type="ORF">ABC228_13315</name>
</gene>
<evidence type="ECO:0000313" key="2">
    <source>
        <dbReference type="EMBL" id="MEN2768156.1"/>
    </source>
</evidence>
<organism evidence="2 3">
    <name type="scientific">Ornithinibacillus xuwenensis</name>
    <dbReference type="NCBI Taxonomy" id="3144668"/>
    <lineage>
        <taxon>Bacteria</taxon>
        <taxon>Bacillati</taxon>
        <taxon>Bacillota</taxon>
        <taxon>Bacilli</taxon>
        <taxon>Bacillales</taxon>
        <taxon>Bacillaceae</taxon>
        <taxon>Ornithinibacillus</taxon>
    </lineage>
</organism>
<dbReference type="RefSeq" id="WP_345825637.1">
    <property type="nucleotide sequence ID" value="NZ_JBDIML010000004.1"/>
</dbReference>
<feature type="compositionally biased region" description="Basic and acidic residues" evidence="1">
    <location>
        <begin position="20"/>
        <end position="31"/>
    </location>
</feature>
<reference evidence="2 3" key="1">
    <citation type="submission" date="2024-05" db="EMBL/GenBank/DDBJ databases">
        <authorList>
            <person name="Haq I."/>
            <person name="Ullah Z."/>
            <person name="Ahmad R."/>
            <person name="Li M."/>
            <person name="Tong Y."/>
        </authorList>
    </citation>
    <scope>NUCLEOTIDE SEQUENCE [LARGE SCALE GENOMIC DNA]</scope>
    <source>
        <strain evidence="2 3">16A2E</strain>
    </source>
</reference>
<dbReference type="EMBL" id="JBDIML010000004">
    <property type="protein sequence ID" value="MEN2768156.1"/>
    <property type="molecule type" value="Genomic_DNA"/>
</dbReference>
<keyword evidence="3" id="KW-1185">Reference proteome</keyword>
<feature type="region of interest" description="Disordered" evidence="1">
    <location>
        <begin position="20"/>
        <end position="51"/>
    </location>
</feature>
<dbReference type="Proteomes" id="UP001444625">
    <property type="component" value="Unassembled WGS sequence"/>
</dbReference>
<evidence type="ECO:0000256" key="1">
    <source>
        <dbReference type="SAM" id="MobiDB-lite"/>
    </source>
</evidence>